<evidence type="ECO:0000313" key="4">
    <source>
        <dbReference type="EMBL" id="KAJ6250998.1"/>
    </source>
</evidence>
<dbReference type="SUPFAM" id="SSF49313">
    <property type="entry name" value="Cadherin-like"/>
    <property type="match status" value="9"/>
</dbReference>
<keyword evidence="2" id="KW-0812">Transmembrane</keyword>
<sequence length="1420" mass="158894">MLNQNKKKKKQGFYLRNGFYARKTGIQNDCTPTSVSAPGLIESLSDKQELPDVSISPTDGSTVIVFGDEKLDDDGYGIGCMIMNSDWEVQKTRFLINSETKNDQTNPRVAHFPDGKFLVIWYSSGDKEIYGRVVSSDGTTFSGEITISQDSGDCFYSEISMFDDGTAIVIWALDNELKGRFVYSDATMSSNEFTLSNSNVNKDQRPTVDVSIDQNSFFALNSDSDSILGAQFSKNDGSLVTDFGTILDDKGNCPSVVSLPNDNIIYLTTEGDGKSKMNSIFFDQTVNVNSTRVEDDSKNTYPSIAKGRDYVIVASYATDSDESVGNFLLDMYNNQLVDDWDVYSNPSCEEVSLAAYDTVYSVVWKRDDDIYGVKYNFKYPNYISGLDDISKQIDEEFTFDFAFNDPESVGLTYEVKLADGSDLPDWITHSPSNSTQITGTTTTELSECNTQTFEFTVTTSKSCMMTETKNFQIQITDDPITTGAADFEAQTVQVSQSDWNYQFDENCFNDPDNQEITYTSELANGNPLPDWLVFEESTHTFSSPGVDNQCNNTLEVAVQANDHCCNFTRNFDIIVENYQIINNQLLVDQNTAVNSWFEYQFDSNSFADPENIELTYECTLADGSEKPDWITLNSNNRTLNGHTDQTKCDGENIELKIVASDGCNSMSDTFTITFTNQDISVGDSLTDQVKPINTYFEYPFSSDCFSDPENVEITYSATLSDGSPKPDWLDLASSTRTFSGTIPADTICDKFWDLKVTASDGCNSASSNFRITSTNSAPTINKNLDNQTFYVNSQFEFQFDNDCFDDPENAELTYSATLNDGSPLPDWLEFYSSNRTFRGKSLADNCGEVLDIKVTASDPCHSITNNFELTINNPAPILNKQLVRQNAIITLDFEYIFDADTFFNEDGMELTYSAYRKGSAELPTWLQFYSNNRTFSGKPENDLCDSQYEIVVVADDGCNTGSGSFYLEVRNRNPVREKDFTDHSIEVFEIIDYTIPEDSFSDPDGQELSLKAELAESDKRKWPSWLEFNEKSGRFYGNATSCGDPYVIVVSGIDTCLDEISGNWTLTILDDPPQALKPFEDQTFFVNAFNSYQFDNGTFIDPNGYALTYEASLSNGEPLPDWLEFDSENRRFTGTASGCTQTLTVKVTAIDKCTSTISQNFEISLVNNPIYVDEGLVDQEMNGNLLLNYTFTIDAFGDNDGENKNYNYSFEYIEPKDKKPSWLVFQSKNRRFLGNTPNEDLNYKIKVYASDSCGSITASSTFKIKISKVETITESSHDENASLSTGTKIGFIVFSIALVLCLVSVILYRHHLQIKYQKLWDGKSEFFNAKLPEKSDNSSSSDDRSSSTSDTDIELKNVNKYGVEDLQSNDLEIQNNDLLSDIQVSEMSNESDLMQTNSSNSSSSSSSSSFFDGSSNDYNN</sequence>
<keyword evidence="2" id="KW-1133">Transmembrane helix</keyword>
<feature type="region of interest" description="Disordered" evidence="1">
    <location>
        <begin position="1389"/>
        <end position="1420"/>
    </location>
</feature>
<accession>A0ABQ8Z274</accession>
<feature type="compositionally biased region" description="Basic and acidic residues" evidence="1">
    <location>
        <begin position="1331"/>
        <end position="1345"/>
    </location>
</feature>
<organism evidence="4 5">
    <name type="scientific">Anaeramoeba flamelloides</name>
    <dbReference type="NCBI Taxonomy" id="1746091"/>
    <lineage>
        <taxon>Eukaryota</taxon>
        <taxon>Metamonada</taxon>
        <taxon>Anaeramoebidae</taxon>
        <taxon>Anaeramoeba</taxon>
    </lineage>
</organism>
<feature type="domain" description="Dystroglycan-type cadherin-like" evidence="3">
    <location>
        <begin position="779"/>
        <end position="876"/>
    </location>
</feature>
<evidence type="ECO:0000256" key="2">
    <source>
        <dbReference type="SAM" id="Phobius"/>
    </source>
</evidence>
<feature type="domain" description="Dystroglycan-type cadherin-like" evidence="3">
    <location>
        <begin position="1171"/>
        <end position="1273"/>
    </location>
</feature>
<evidence type="ECO:0000256" key="1">
    <source>
        <dbReference type="SAM" id="MobiDB-lite"/>
    </source>
</evidence>
<dbReference type="SMART" id="SM00736">
    <property type="entry name" value="CADG"/>
    <property type="match status" value="8"/>
</dbReference>
<dbReference type="PANTHER" id="PTHR21559:SF21">
    <property type="entry name" value="DYSTROGLYCAN 1"/>
    <property type="match status" value="1"/>
</dbReference>
<dbReference type="InterPro" id="IPR015919">
    <property type="entry name" value="Cadherin-like_sf"/>
</dbReference>
<feature type="domain" description="Dystroglycan-type cadherin-like" evidence="3">
    <location>
        <begin position="985"/>
        <end position="1073"/>
    </location>
</feature>
<feature type="domain" description="Dystroglycan-type cadherin-like" evidence="3">
    <location>
        <begin position="681"/>
        <end position="778"/>
    </location>
</feature>
<feature type="compositionally biased region" description="Low complexity" evidence="1">
    <location>
        <begin position="1397"/>
        <end position="1420"/>
    </location>
</feature>
<dbReference type="Pfam" id="PF05345">
    <property type="entry name" value="He_PIG"/>
    <property type="match status" value="7"/>
</dbReference>
<evidence type="ECO:0000313" key="5">
    <source>
        <dbReference type="Proteomes" id="UP001150062"/>
    </source>
</evidence>
<proteinExistence type="predicted"/>
<feature type="domain" description="Dystroglycan-type cadherin-like" evidence="3">
    <location>
        <begin position="381"/>
        <end position="482"/>
    </location>
</feature>
<feature type="domain" description="Dystroglycan-type cadherin-like" evidence="3">
    <location>
        <begin position="1074"/>
        <end position="1169"/>
    </location>
</feature>
<feature type="domain" description="Dystroglycan-type cadherin-like" evidence="3">
    <location>
        <begin position="581"/>
        <end position="680"/>
    </location>
</feature>
<keyword evidence="5" id="KW-1185">Reference proteome</keyword>
<dbReference type="EMBL" id="JAOAOG010000073">
    <property type="protein sequence ID" value="KAJ6250998.1"/>
    <property type="molecule type" value="Genomic_DNA"/>
</dbReference>
<dbReference type="InterPro" id="IPR013783">
    <property type="entry name" value="Ig-like_fold"/>
</dbReference>
<dbReference type="Gene3D" id="2.60.40.10">
    <property type="entry name" value="Immunoglobulins"/>
    <property type="match status" value="9"/>
</dbReference>
<keyword evidence="2" id="KW-0472">Membrane</keyword>
<feature type="transmembrane region" description="Helical" evidence="2">
    <location>
        <begin position="1289"/>
        <end position="1308"/>
    </location>
</feature>
<dbReference type="Proteomes" id="UP001150062">
    <property type="component" value="Unassembled WGS sequence"/>
</dbReference>
<name>A0ABQ8Z274_9EUKA</name>
<protein>
    <submittedName>
        <fullName evidence="4">Ig domain-containing protein</fullName>
    </submittedName>
</protein>
<feature type="domain" description="Dystroglycan-type cadherin-like" evidence="3">
    <location>
        <begin position="877"/>
        <end position="976"/>
    </location>
</feature>
<comment type="caution">
    <text evidence="4">The sequence shown here is derived from an EMBL/GenBank/DDBJ whole genome shotgun (WGS) entry which is preliminary data.</text>
</comment>
<dbReference type="PANTHER" id="PTHR21559">
    <property type="entry name" value="DYSTROGLYCAN-RELATED"/>
    <property type="match status" value="1"/>
</dbReference>
<gene>
    <name evidence="4" type="ORF">M0813_15818</name>
</gene>
<evidence type="ECO:0000259" key="3">
    <source>
        <dbReference type="SMART" id="SM00736"/>
    </source>
</evidence>
<reference evidence="4" key="1">
    <citation type="submission" date="2022-08" db="EMBL/GenBank/DDBJ databases">
        <title>Novel sulfate-reducing endosymbionts in the free-living metamonad Anaeramoeba.</title>
        <authorList>
            <person name="Jerlstrom-Hultqvist J."/>
            <person name="Cepicka I."/>
            <person name="Gallot-Lavallee L."/>
            <person name="Salas-Leiva D."/>
            <person name="Curtis B.A."/>
            <person name="Zahonova K."/>
            <person name="Pipaliya S."/>
            <person name="Dacks J."/>
            <person name="Roger A.J."/>
        </authorList>
    </citation>
    <scope>NUCLEOTIDE SEQUENCE</scope>
    <source>
        <strain evidence="4">Schooner1</strain>
    </source>
</reference>
<feature type="region of interest" description="Disordered" evidence="1">
    <location>
        <begin position="1331"/>
        <end position="1353"/>
    </location>
</feature>
<dbReference type="InterPro" id="IPR006644">
    <property type="entry name" value="Cadg"/>
</dbReference>